<feature type="compositionally biased region" description="Polar residues" evidence="4">
    <location>
        <begin position="806"/>
        <end position="820"/>
    </location>
</feature>
<feature type="region of interest" description="Disordered" evidence="4">
    <location>
        <begin position="72"/>
        <end position="95"/>
    </location>
</feature>
<dbReference type="Gene3D" id="2.60.40.10">
    <property type="entry name" value="Immunoglobulins"/>
    <property type="match status" value="1"/>
</dbReference>
<keyword evidence="8" id="KW-1185">Reference proteome</keyword>
<dbReference type="GO" id="GO:0003723">
    <property type="term" value="F:RNA binding"/>
    <property type="evidence" value="ECO:0007669"/>
    <property type="project" value="UniProtKB-UniRule"/>
</dbReference>
<feature type="compositionally biased region" description="Acidic residues" evidence="4">
    <location>
        <begin position="78"/>
        <end position="88"/>
    </location>
</feature>
<feature type="compositionally biased region" description="Basic and acidic residues" evidence="4">
    <location>
        <begin position="713"/>
        <end position="744"/>
    </location>
</feature>
<evidence type="ECO:0000259" key="5">
    <source>
        <dbReference type="PROSITE" id="PS50102"/>
    </source>
</evidence>
<name>A0AAP0PBD8_9MAGN</name>
<feature type="region of interest" description="Disordered" evidence="4">
    <location>
        <begin position="1"/>
        <end position="26"/>
    </location>
</feature>
<dbReference type="InterPro" id="IPR000571">
    <property type="entry name" value="Znf_CCCH"/>
</dbReference>
<feature type="region of interest" description="Disordered" evidence="4">
    <location>
        <begin position="786"/>
        <end position="1030"/>
    </location>
</feature>
<dbReference type="Gene3D" id="3.30.70.330">
    <property type="match status" value="1"/>
</dbReference>
<reference evidence="7 8" key="1">
    <citation type="submission" date="2024-01" db="EMBL/GenBank/DDBJ databases">
        <title>Genome assemblies of Stephania.</title>
        <authorList>
            <person name="Yang L."/>
        </authorList>
    </citation>
    <scope>NUCLEOTIDE SEQUENCE [LARGE SCALE GENOMIC DNA]</scope>
    <source>
        <strain evidence="7">QJT</strain>
        <tissue evidence="7">Leaf</tissue>
    </source>
</reference>
<feature type="region of interest" description="Disordered" evidence="4">
    <location>
        <begin position="506"/>
        <end position="753"/>
    </location>
</feature>
<evidence type="ECO:0000256" key="1">
    <source>
        <dbReference type="PROSITE-ProRule" id="PRU00087"/>
    </source>
</evidence>
<dbReference type="InterPro" id="IPR017868">
    <property type="entry name" value="Filamin/ABP280_repeat-like"/>
</dbReference>
<feature type="compositionally biased region" description="Basic and acidic residues" evidence="4">
    <location>
        <begin position="847"/>
        <end position="879"/>
    </location>
</feature>
<feature type="region of interest" description="Disordered" evidence="4">
    <location>
        <begin position="1108"/>
        <end position="1172"/>
    </location>
</feature>
<dbReference type="PROSITE" id="PS50103">
    <property type="entry name" value="ZF_C3H1"/>
    <property type="match status" value="1"/>
</dbReference>
<dbReference type="EMBL" id="JBBNAE010000003">
    <property type="protein sequence ID" value="KAK9138413.1"/>
    <property type="molecule type" value="Genomic_DNA"/>
</dbReference>
<dbReference type="Proteomes" id="UP001417504">
    <property type="component" value="Unassembled WGS sequence"/>
</dbReference>
<feature type="repeat" description="Filamin" evidence="1">
    <location>
        <begin position="96"/>
        <end position="200"/>
    </location>
</feature>
<proteinExistence type="predicted"/>
<dbReference type="InterPro" id="IPR000504">
    <property type="entry name" value="RRM_dom"/>
</dbReference>
<dbReference type="PROSITE" id="PS50102">
    <property type="entry name" value="RRM"/>
    <property type="match status" value="1"/>
</dbReference>
<accession>A0AAP0PBD8</accession>
<feature type="compositionally biased region" description="Basic and acidic residues" evidence="4">
    <location>
        <begin position="994"/>
        <end position="1016"/>
    </location>
</feature>
<comment type="caution">
    <text evidence="7">The sequence shown here is derived from an EMBL/GenBank/DDBJ whole genome shotgun (WGS) entry which is preliminary data.</text>
</comment>
<feature type="domain" description="RRM" evidence="5">
    <location>
        <begin position="363"/>
        <end position="434"/>
    </location>
</feature>
<evidence type="ECO:0000313" key="7">
    <source>
        <dbReference type="EMBL" id="KAK9138413.1"/>
    </source>
</evidence>
<feature type="compositionally biased region" description="Acidic residues" evidence="4">
    <location>
        <begin position="960"/>
        <end position="970"/>
    </location>
</feature>
<feature type="zinc finger region" description="C3H1-type" evidence="3">
    <location>
        <begin position="265"/>
        <end position="291"/>
    </location>
</feature>
<organism evidence="7 8">
    <name type="scientific">Stephania japonica</name>
    <dbReference type="NCBI Taxonomy" id="461633"/>
    <lineage>
        <taxon>Eukaryota</taxon>
        <taxon>Viridiplantae</taxon>
        <taxon>Streptophyta</taxon>
        <taxon>Embryophyta</taxon>
        <taxon>Tracheophyta</taxon>
        <taxon>Spermatophyta</taxon>
        <taxon>Magnoliopsida</taxon>
        <taxon>Ranunculales</taxon>
        <taxon>Menispermaceae</taxon>
        <taxon>Menispermoideae</taxon>
        <taxon>Cissampelideae</taxon>
        <taxon>Stephania</taxon>
    </lineage>
</organism>
<keyword evidence="3" id="KW-0863">Zinc-finger</keyword>
<feature type="compositionally biased region" description="Basic and acidic residues" evidence="4">
    <location>
        <begin position="574"/>
        <end position="604"/>
    </location>
</feature>
<gene>
    <name evidence="7" type="ORF">Sjap_009007</name>
</gene>
<dbReference type="InterPro" id="IPR035979">
    <property type="entry name" value="RBD_domain_sf"/>
</dbReference>
<feature type="compositionally biased region" description="Basic residues" evidence="4">
    <location>
        <begin position="608"/>
        <end position="634"/>
    </location>
</feature>
<dbReference type="SUPFAM" id="SSF54928">
    <property type="entry name" value="RNA-binding domain, RBD"/>
    <property type="match status" value="1"/>
</dbReference>
<dbReference type="Pfam" id="PF00630">
    <property type="entry name" value="Filamin"/>
    <property type="match status" value="1"/>
</dbReference>
<evidence type="ECO:0000313" key="8">
    <source>
        <dbReference type="Proteomes" id="UP001417504"/>
    </source>
</evidence>
<feature type="compositionally biased region" description="Basic residues" evidence="4">
    <location>
        <begin position="530"/>
        <end position="549"/>
    </location>
</feature>
<keyword evidence="2" id="KW-0694">RNA-binding</keyword>
<evidence type="ECO:0000256" key="3">
    <source>
        <dbReference type="PROSITE-ProRule" id="PRU00723"/>
    </source>
</evidence>
<dbReference type="PANTHER" id="PTHR32343">
    <property type="entry name" value="SERINE/ARGININE-RICH SPLICING FACTOR"/>
    <property type="match status" value="1"/>
</dbReference>
<feature type="compositionally biased region" description="Basic and acidic residues" evidence="4">
    <location>
        <begin position="635"/>
        <end position="647"/>
    </location>
</feature>
<dbReference type="InterPro" id="IPR012677">
    <property type="entry name" value="Nucleotide-bd_a/b_plait_sf"/>
</dbReference>
<feature type="compositionally biased region" description="Basic residues" evidence="4">
    <location>
        <begin position="651"/>
        <end position="662"/>
    </location>
</feature>
<feature type="compositionally biased region" description="Acidic residues" evidence="4">
    <location>
        <begin position="1017"/>
        <end position="1027"/>
    </location>
</feature>
<dbReference type="GO" id="GO:0008270">
    <property type="term" value="F:zinc ion binding"/>
    <property type="evidence" value="ECO:0007669"/>
    <property type="project" value="UniProtKB-KW"/>
</dbReference>
<keyword evidence="3" id="KW-0479">Metal-binding</keyword>
<dbReference type="InterPro" id="IPR001298">
    <property type="entry name" value="Filamin/ABP280_rpt"/>
</dbReference>
<dbReference type="SMART" id="SM00557">
    <property type="entry name" value="IG_FLMN"/>
    <property type="match status" value="1"/>
</dbReference>
<dbReference type="CDD" id="cd00590">
    <property type="entry name" value="RRM_SF"/>
    <property type="match status" value="1"/>
</dbReference>
<dbReference type="SMART" id="SM00360">
    <property type="entry name" value="RRM"/>
    <property type="match status" value="1"/>
</dbReference>
<keyword evidence="3" id="KW-0862">Zinc</keyword>
<dbReference type="AlphaFoldDB" id="A0AAP0PBD8"/>
<dbReference type="InterPro" id="IPR013783">
    <property type="entry name" value="Ig-like_fold"/>
</dbReference>
<feature type="compositionally biased region" description="Basic residues" evidence="4">
    <location>
        <begin position="556"/>
        <end position="573"/>
    </location>
</feature>
<feature type="compositionally biased region" description="Basic and acidic residues" evidence="4">
    <location>
        <begin position="821"/>
        <end position="830"/>
    </location>
</feature>
<evidence type="ECO:0000256" key="4">
    <source>
        <dbReference type="SAM" id="MobiDB-lite"/>
    </source>
</evidence>
<feature type="domain" description="C3H1-type" evidence="6">
    <location>
        <begin position="265"/>
        <end position="291"/>
    </location>
</feature>
<dbReference type="SUPFAM" id="SSF81296">
    <property type="entry name" value="E set domains"/>
    <property type="match status" value="1"/>
</dbReference>
<evidence type="ECO:0000256" key="2">
    <source>
        <dbReference type="PROSITE-ProRule" id="PRU00176"/>
    </source>
</evidence>
<dbReference type="InterPro" id="IPR014756">
    <property type="entry name" value="Ig_E-set"/>
</dbReference>
<dbReference type="Pfam" id="PF00076">
    <property type="entry name" value="RRM_1"/>
    <property type="match status" value="1"/>
</dbReference>
<protein>
    <submittedName>
        <fullName evidence="7">Uncharacterized protein</fullName>
    </submittedName>
</protein>
<sequence>MADRVGGVAAPGSSSSSTSTSSTAASAAVAVTAVARPIWMKQAEEAKLKSEAEKDAAAKAAFEATFKNVDKGSVKEEVSDDSDAEDAEEFAKKKPLGPVDPAKCTAAGTGIAGGAACTASSFVVVTKDSDGRKIPNGGASLKVKICPGVGVGGSDQEGIVKDQGDGTYVVTYVVPKRGNYMVYIECNGKPIMGSPFPVFFSASNAGGLLGVPPATLPFPNHVNQTMPNMPNYAGSVSGAYSGLLGMIPGVVPGASGGVILPGVGSSLGEVCREYLNGRCAKTDCKFNHPPQSLLMTALAATTTMGTLSQVPMAPSAAAMAAAQAIVAAQALQAHAAQMQAQAQSAKTSSGSPDKSGKVDALKKTLQVSNLSPLLTAEQLKQLFSYCGTVVECSITDSKHFAFIEYSKPEEATAALALNNMDVGGRPLNVEMAKSLPPKPAILNSPVNQSSLPMVMQQAVAMQQMQFQQALLMQQTLTSQQAANRAATMKSATELAAARAAEISRKLKAEGIGNEENETDRKTRSPSPPRQKSKSRSRSPIKYRHSRRSRSFSPPTRRIRDRRSRSPLRSHHRKNYESERRYHRDVSDRYNRDRRRERDRFHDHYSSSSRRRSRSLSPRTRKSFKARSPSPKRRRESLSPRARKESRGSSRSPRHHRGSRPSPKRNNDSTSYHRRHSRSKSPEGTSYRRRRSRSKSVEDTSNHRRRSRSGSVEGRVHSGGKRDRSKSERMKIDERNPRNEGDVEKQQVGLEDSNVERVDVLDSSALILKSALSQYDKDDKCLEDKKDEIKIKNSGPDGNDSVKFEILTSNGSHPENNLSNFSEDKKLEARPFKSTGGLTSVHGQPLSRSKDGRKSEKRSDDKRHKSDTKTERNNYDKDGADIVQNISRHGKSSSEHKRHEKVESVRRAKGVLDDDSREGRRASDYSKSKSHRHSSKNSEDVRGGRDRHRSEKKKHEISIIAEDDASGDSDLPESKVRVACSPILKSRRSSSPAEDATKDPQYRRSKVDSNKFDNIKDQDDDAADPEILVEDKGANVEKSKIYGASAALKVQENSLAHETSNHGTSGVENHLVHENSVVEGESSGWSQNDRHLDSSLISNMVGESTTGSYMLERRKSSASPVLGDNSEAPMISEKKNLPKSQLYNGSISDLGDLSAGYDAEHGLYDDNGDEMEE</sequence>
<dbReference type="PANTHER" id="PTHR32343:SF8">
    <property type="entry name" value="RNA RECOGNITION MOTIF (RRM)-CONTAINING PROTEIN"/>
    <property type="match status" value="1"/>
</dbReference>
<feature type="compositionally biased region" description="Basic and acidic residues" evidence="4">
    <location>
        <begin position="891"/>
        <end position="926"/>
    </location>
</feature>
<evidence type="ECO:0000259" key="6">
    <source>
        <dbReference type="PROSITE" id="PS50103"/>
    </source>
</evidence>
<dbReference type="PROSITE" id="PS50194">
    <property type="entry name" value="FILAMIN_REPEAT"/>
    <property type="match status" value="1"/>
</dbReference>
<feature type="compositionally biased region" description="Polar residues" evidence="4">
    <location>
        <begin position="1137"/>
        <end position="1146"/>
    </location>
</feature>